<evidence type="ECO:0000256" key="3">
    <source>
        <dbReference type="ARBA" id="ARBA00022475"/>
    </source>
</evidence>
<accession>A0A1R4LQJ4</accession>
<dbReference type="Gene3D" id="3.30.1360.60">
    <property type="entry name" value="Glucose permease domain IIB"/>
    <property type="match status" value="1"/>
</dbReference>
<feature type="transmembrane region" description="Helical" evidence="12">
    <location>
        <begin position="253"/>
        <end position="274"/>
    </location>
</feature>
<keyword evidence="2" id="KW-0813">Transport</keyword>
<feature type="transmembrane region" description="Helical" evidence="12">
    <location>
        <begin position="214"/>
        <end position="232"/>
    </location>
</feature>
<feature type="domain" description="PTS EIIB type-1" evidence="13">
    <location>
        <begin position="4"/>
        <end position="86"/>
    </location>
</feature>
<dbReference type="GO" id="GO:0009401">
    <property type="term" value="P:phosphoenolpyruvate-dependent sugar phosphotransferase system"/>
    <property type="evidence" value="ECO:0007669"/>
    <property type="project" value="UniProtKB-KW"/>
</dbReference>
<sequence length="461" mass="49177">MNYENIAKSILECVGGKDNISNALHCSTRIRLELHNASDANLEKIKEIHGVMGAVNSGGQCQVIIGNDVSFVFNKLTTLIGHGHREDIETEKAATEKLDLSLKGLFDKFAALVTGIFQPIIPAIAASGMLKALLLLSVSMGLTTKTSQFYLVTSFIADAAFYFLPLLLAFSCAQKFKTNPFVSVALAGVLVHPKLIALMGSGTPIEYIGMNIPSVSYASSVLPIIFTIWLMSYIEPLADKVSPGAVKIFMKPLLVLVIVAPIALIILGPMGTYMGQGLSSGVFWIQSKVGWLAVALLSIFMPLIVMFGMHKVFYPIIFAAMASPGYETLIHSAMLSSNMAQGAGALAVWYLTKDVQLKQNALPSGISALFGITEPALYGVHLKLKRSLLGCMVGAGCAGIYAGVVTLKAYAPVGPGLASLPMWIGEGDNFYHALITLAISVIVTPIAVYFIGVDSPVENKQ</sequence>
<evidence type="ECO:0000313" key="15">
    <source>
        <dbReference type="EMBL" id="SJN58860.1"/>
    </source>
</evidence>
<evidence type="ECO:0000256" key="7">
    <source>
        <dbReference type="ARBA" id="ARBA00022692"/>
    </source>
</evidence>
<keyword evidence="8" id="KW-0418">Kinase</keyword>
<dbReference type="STRING" id="1123498.VR7878_03081"/>
<protein>
    <submittedName>
        <fullName evidence="15">PTS system beta-glucoside-specific EIIBCA component</fullName>
    </submittedName>
</protein>
<dbReference type="OrthoDB" id="92465at2"/>
<evidence type="ECO:0000256" key="4">
    <source>
        <dbReference type="ARBA" id="ARBA00022597"/>
    </source>
</evidence>
<keyword evidence="4" id="KW-0762">Sugar transport</keyword>
<dbReference type="Proteomes" id="UP000188276">
    <property type="component" value="Unassembled WGS sequence"/>
</dbReference>
<keyword evidence="16" id="KW-1185">Reference proteome</keyword>
<evidence type="ECO:0000256" key="6">
    <source>
        <dbReference type="ARBA" id="ARBA00022683"/>
    </source>
</evidence>
<dbReference type="PROSITE" id="PS51103">
    <property type="entry name" value="PTS_EIIC_TYPE_1"/>
    <property type="match status" value="1"/>
</dbReference>
<proteinExistence type="predicted"/>
<evidence type="ECO:0000313" key="16">
    <source>
        <dbReference type="Proteomes" id="UP000188276"/>
    </source>
</evidence>
<evidence type="ECO:0000256" key="8">
    <source>
        <dbReference type="ARBA" id="ARBA00022777"/>
    </source>
</evidence>
<evidence type="ECO:0000256" key="12">
    <source>
        <dbReference type="SAM" id="Phobius"/>
    </source>
</evidence>
<keyword evidence="6" id="KW-0598">Phosphotransferase system</keyword>
<reference evidence="16" key="1">
    <citation type="submission" date="2017-02" db="EMBL/GenBank/DDBJ databases">
        <authorList>
            <person name="Rodrigo-Torres L."/>
            <person name="Arahal R.D."/>
            <person name="Lucena T."/>
        </authorList>
    </citation>
    <scope>NUCLEOTIDE SEQUENCE [LARGE SCALE GENOMIC DNA]</scope>
    <source>
        <strain evidence="16">CECT 7878</strain>
    </source>
</reference>
<dbReference type="InterPro" id="IPR050558">
    <property type="entry name" value="PTS_Sugar-Specific_Components"/>
</dbReference>
<keyword evidence="5" id="KW-0808">Transferase</keyword>
<name>A0A1R4LQJ4_VIBR1</name>
<dbReference type="InterPro" id="IPR036878">
    <property type="entry name" value="Glu_permease_IIB"/>
</dbReference>
<dbReference type="PANTHER" id="PTHR30175:SF1">
    <property type="entry name" value="PTS SYSTEM ARBUTIN-, CELLOBIOSE-, AND SALICIN-SPECIFIC EIIBC COMPONENT-RELATED"/>
    <property type="match status" value="1"/>
</dbReference>
<dbReference type="InterPro" id="IPR001996">
    <property type="entry name" value="PTS_IIB_1"/>
</dbReference>
<comment type="subcellular location">
    <subcellularLocation>
        <location evidence="1">Cell membrane</location>
        <topology evidence="1">Multi-pass membrane protein</topology>
    </subcellularLocation>
</comment>
<feature type="transmembrane region" description="Helical" evidence="12">
    <location>
        <begin position="109"/>
        <end position="129"/>
    </location>
</feature>
<dbReference type="SUPFAM" id="SSF55604">
    <property type="entry name" value="Glucose permease domain IIB"/>
    <property type="match status" value="1"/>
</dbReference>
<dbReference type="AlphaFoldDB" id="A0A1R4LQJ4"/>
<dbReference type="Pfam" id="PF00367">
    <property type="entry name" value="PTS_EIIB"/>
    <property type="match status" value="1"/>
</dbReference>
<feature type="domain" description="PTS EIIC type-1" evidence="14">
    <location>
        <begin position="111"/>
        <end position="461"/>
    </location>
</feature>
<gene>
    <name evidence="15" type="primary">bglF_5</name>
    <name evidence="15" type="ORF">VR7878_03081</name>
</gene>
<feature type="transmembrane region" description="Helical" evidence="12">
    <location>
        <begin position="329"/>
        <end position="350"/>
    </location>
</feature>
<evidence type="ECO:0000259" key="14">
    <source>
        <dbReference type="PROSITE" id="PS51103"/>
    </source>
</evidence>
<evidence type="ECO:0000259" key="13">
    <source>
        <dbReference type="PROSITE" id="PS51098"/>
    </source>
</evidence>
<evidence type="ECO:0000256" key="9">
    <source>
        <dbReference type="ARBA" id="ARBA00022989"/>
    </source>
</evidence>
<feature type="transmembrane region" description="Helical" evidence="12">
    <location>
        <begin position="430"/>
        <end position="451"/>
    </location>
</feature>
<dbReference type="PROSITE" id="PS51098">
    <property type="entry name" value="PTS_EIIB_TYPE_1"/>
    <property type="match status" value="1"/>
</dbReference>
<dbReference type="GO" id="GO:0090589">
    <property type="term" value="F:protein-phosphocysteine-trehalose phosphotransferase system transporter activity"/>
    <property type="evidence" value="ECO:0007669"/>
    <property type="project" value="TreeGrafter"/>
</dbReference>
<keyword evidence="10 12" id="KW-0472">Membrane</keyword>
<dbReference type="InterPro" id="IPR018113">
    <property type="entry name" value="PTrfase_EIIB_Cys"/>
</dbReference>
<dbReference type="CDD" id="cd00212">
    <property type="entry name" value="PTS_IIB_glc"/>
    <property type="match status" value="1"/>
</dbReference>
<organism evidence="15 16">
    <name type="scientific">Vibrio ruber (strain DSM 16370 / JCM 11486 / BCRC 17186 / CECT 7878 / LMG 23124 / VR1)</name>
    <dbReference type="NCBI Taxonomy" id="1123498"/>
    <lineage>
        <taxon>Bacteria</taxon>
        <taxon>Pseudomonadati</taxon>
        <taxon>Pseudomonadota</taxon>
        <taxon>Gammaproteobacteria</taxon>
        <taxon>Vibrionales</taxon>
        <taxon>Vibrionaceae</taxon>
        <taxon>Vibrio</taxon>
    </lineage>
</organism>
<dbReference type="GO" id="GO:0016301">
    <property type="term" value="F:kinase activity"/>
    <property type="evidence" value="ECO:0007669"/>
    <property type="project" value="UniProtKB-KW"/>
</dbReference>
<feature type="transmembrane region" description="Helical" evidence="12">
    <location>
        <begin position="289"/>
        <end position="308"/>
    </location>
</feature>
<feature type="transmembrane region" description="Helical" evidence="12">
    <location>
        <begin position="362"/>
        <end position="380"/>
    </location>
</feature>
<keyword evidence="7 12" id="KW-0812">Transmembrane</keyword>
<keyword evidence="9 12" id="KW-1133">Transmembrane helix</keyword>
<evidence type="ECO:0000256" key="11">
    <source>
        <dbReference type="PROSITE-ProRule" id="PRU00421"/>
    </source>
</evidence>
<dbReference type="GO" id="GO:0005886">
    <property type="term" value="C:plasma membrane"/>
    <property type="evidence" value="ECO:0007669"/>
    <property type="project" value="UniProtKB-SubCell"/>
</dbReference>
<evidence type="ECO:0000256" key="10">
    <source>
        <dbReference type="ARBA" id="ARBA00023136"/>
    </source>
</evidence>
<feature type="transmembrane region" description="Helical" evidence="12">
    <location>
        <begin position="149"/>
        <end position="169"/>
    </location>
</feature>
<dbReference type="Pfam" id="PF02378">
    <property type="entry name" value="PTS_EIIC"/>
    <property type="match status" value="1"/>
</dbReference>
<evidence type="ECO:0000256" key="5">
    <source>
        <dbReference type="ARBA" id="ARBA00022679"/>
    </source>
</evidence>
<dbReference type="GO" id="GO:0015771">
    <property type="term" value="P:trehalose transport"/>
    <property type="evidence" value="ECO:0007669"/>
    <property type="project" value="TreeGrafter"/>
</dbReference>
<dbReference type="FunFam" id="3.30.1360.60:FF:000001">
    <property type="entry name" value="PTS system glucose-specific IIBC component PtsG"/>
    <property type="match status" value="1"/>
</dbReference>
<dbReference type="RefSeq" id="WP_077336978.1">
    <property type="nucleotide sequence ID" value="NZ_FULE01000044.1"/>
</dbReference>
<feature type="active site" description="Phosphocysteine intermediate; for EIIB activity" evidence="11">
    <location>
        <position position="26"/>
    </location>
</feature>
<dbReference type="PROSITE" id="PS01035">
    <property type="entry name" value="PTS_EIIB_TYPE_1_CYS"/>
    <property type="match status" value="1"/>
</dbReference>
<dbReference type="GO" id="GO:0008982">
    <property type="term" value="F:protein-N(PI)-phosphohistidine-sugar phosphotransferase activity"/>
    <property type="evidence" value="ECO:0007669"/>
    <property type="project" value="InterPro"/>
</dbReference>
<dbReference type="InterPro" id="IPR003352">
    <property type="entry name" value="PTS_EIIC"/>
</dbReference>
<feature type="transmembrane region" description="Helical" evidence="12">
    <location>
        <begin position="387"/>
        <end position="410"/>
    </location>
</feature>
<feature type="transmembrane region" description="Helical" evidence="12">
    <location>
        <begin position="181"/>
        <end position="202"/>
    </location>
</feature>
<dbReference type="EMBL" id="FULE01000044">
    <property type="protein sequence ID" value="SJN58860.1"/>
    <property type="molecule type" value="Genomic_DNA"/>
</dbReference>
<keyword evidence="3" id="KW-1003">Cell membrane</keyword>
<evidence type="ECO:0000256" key="1">
    <source>
        <dbReference type="ARBA" id="ARBA00004651"/>
    </source>
</evidence>
<dbReference type="InterPro" id="IPR013013">
    <property type="entry name" value="PTS_EIIC_1"/>
</dbReference>
<evidence type="ECO:0000256" key="2">
    <source>
        <dbReference type="ARBA" id="ARBA00022448"/>
    </source>
</evidence>
<dbReference type="PANTHER" id="PTHR30175">
    <property type="entry name" value="PHOSPHOTRANSFERASE SYSTEM TRANSPORT PROTEIN"/>
    <property type="match status" value="1"/>
</dbReference>